<evidence type="ECO:0000313" key="5">
    <source>
        <dbReference type="Proteomes" id="UP000199147"/>
    </source>
</evidence>
<dbReference type="STRING" id="146018.BN2156_04706"/>
<proteinExistence type="inferred from homology"/>
<comment type="similarity">
    <text evidence="1">Belongs to the GSP E family.</text>
</comment>
<keyword evidence="5" id="KW-1185">Reference proteome</keyword>
<dbReference type="SUPFAM" id="SSF52540">
    <property type="entry name" value="P-loop containing nucleoside triphosphate hydrolases"/>
    <property type="match status" value="2"/>
</dbReference>
<dbReference type="InterPro" id="IPR001482">
    <property type="entry name" value="T2SS/T4SS_dom"/>
</dbReference>
<dbReference type="PANTHER" id="PTHR30486">
    <property type="entry name" value="TWITCHING MOTILITY PROTEIN PILT"/>
    <property type="match status" value="1"/>
</dbReference>
<evidence type="ECO:0000259" key="2">
    <source>
        <dbReference type="Pfam" id="PF00437"/>
    </source>
</evidence>
<dbReference type="Pfam" id="PF00437">
    <property type="entry name" value="T2SSE"/>
    <property type="match status" value="1"/>
</dbReference>
<dbReference type="InterPro" id="IPR022521">
    <property type="entry name" value="Rv3660c"/>
</dbReference>
<dbReference type="InterPro" id="IPR027417">
    <property type="entry name" value="P-loop_NTPase"/>
</dbReference>
<dbReference type="Pfam" id="PF26563">
    <property type="entry name" value="Rv3660c_N"/>
    <property type="match status" value="1"/>
</dbReference>
<accession>A0A0H5RWC7</accession>
<name>A0A0H5RWC7_9MYCO</name>
<dbReference type="AlphaFoldDB" id="A0A0H5RWC7"/>
<dbReference type="PANTHER" id="PTHR30486:SF6">
    <property type="entry name" value="TYPE IV PILUS RETRACTATION ATPASE PILT"/>
    <property type="match status" value="1"/>
</dbReference>
<dbReference type="InterPro" id="IPR059050">
    <property type="entry name" value="Rv3660c_N"/>
</dbReference>
<evidence type="ECO:0000313" key="4">
    <source>
        <dbReference type="EMBL" id="CRZ17812.1"/>
    </source>
</evidence>
<feature type="domain" description="Rv3660c-like CheY-like N-terminal" evidence="3">
    <location>
        <begin position="18"/>
        <end position="122"/>
    </location>
</feature>
<dbReference type="RefSeq" id="WP_090517244.1">
    <property type="nucleotide sequence ID" value="NZ_CWKH01000002.1"/>
</dbReference>
<gene>
    <name evidence="4" type="ORF">BN2156_04706</name>
</gene>
<sequence length="578" mass="58575">MAISRSARTPTGTVLALIGDPLLREDVSRVAAAAGVGLVLVDEPSGRKAWMAAAAVLLDAPAAQQCAGRALPRRARVILIGHDDPCSADWQAAICVGAQQVVTLPAQDADLVAALSEAACHDDAGRGPAVAVIGARGGAGATVFAVALAQSAPDALLVEADPWSGGIDLVVGSEDVAGLRWPDLALQGGRVGYPALRDALPRRDGVSVLSSGRSGADIEAGPLGAVIDAGCRGGVTVVCDVPRRATAAAETALDAADLVVLVTPADVRSCTAAAAARPWVLACNPNTGVVVRGPSPGGLRAAEVARIVDLPLLAAMRPHSGLAEVLERGGLLAGRRLDEAQPWVDGQLTGIGPFTVRLHAVLPPVAAAGTCLSLRVLRPAGHDLDALIRSGTIPPQAADLVRAVIRARLAFLISGGTGCGKTTLLAAALGAVDAHERIVCVEDAAELAPPHPHLVKLVARGANVEGVGEVTVRDLVRQALRMRPDRIVVGEVRGAEVVDLLAALNTGHDGGAGTVHANSPAEVPARLEALGALGGLDRAALISQLAAAVLSVGRLRVSSTVADGDRDGVCDRGRHAYL</sequence>
<dbReference type="EMBL" id="CWKH01000002">
    <property type="protein sequence ID" value="CRZ17812.1"/>
    <property type="molecule type" value="Genomic_DNA"/>
</dbReference>
<protein>
    <submittedName>
        <fullName evidence="4">Type II/IV secretion system protein</fullName>
    </submittedName>
</protein>
<organism evidence="4 5">
    <name type="scientific">Mycolicibacterium neworleansense</name>
    <dbReference type="NCBI Taxonomy" id="146018"/>
    <lineage>
        <taxon>Bacteria</taxon>
        <taxon>Bacillati</taxon>
        <taxon>Actinomycetota</taxon>
        <taxon>Actinomycetes</taxon>
        <taxon>Mycobacteriales</taxon>
        <taxon>Mycobacteriaceae</taxon>
        <taxon>Mycolicibacterium</taxon>
    </lineage>
</organism>
<dbReference type="NCBIfam" id="TIGR03815">
    <property type="entry name" value="CpaE_hom_Actino"/>
    <property type="match status" value="1"/>
</dbReference>
<reference evidence="5" key="1">
    <citation type="submission" date="2015-07" db="EMBL/GenBank/DDBJ databases">
        <authorList>
            <person name="Urmite Genomes"/>
        </authorList>
    </citation>
    <scope>NUCLEOTIDE SEQUENCE [LARGE SCALE GENOMIC DNA]</scope>
    <source>
        <strain evidence="5">type strain: ATCC 49404</strain>
    </source>
</reference>
<dbReference type="Gene3D" id="3.30.450.380">
    <property type="match status" value="1"/>
</dbReference>
<dbReference type="CDD" id="cd01130">
    <property type="entry name" value="VirB11-like_ATPase"/>
    <property type="match status" value="1"/>
</dbReference>
<dbReference type="InterPro" id="IPR050921">
    <property type="entry name" value="T4SS_GSP_E_ATPase"/>
</dbReference>
<dbReference type="OrthoDB" id="3252838at2"/>
<evidence type="ECO:0000256" key="1">
    <source>
        <dbReference type="ARBA" id="ARBA00006611"/>
    </source>
</evidence>
<dbReference type="Gene3D" id="3.40.50.300">
    <property type="entry name" value="P-loop containing nucleotide triphosphate hydrolases"/>
    <property type="match status" value="2"/>
</dbReference>
<dbReference type="GO" id="GO:0016887">
    <property type="term" value="F:ATP hydrolysis activity"/>
    <property type="evidence" value="ECO:0007669"/>
    <property type="project" value="InterPro"/>
</dbReference>
<feature type="domain" description="Bacterial type II secretion system protein E" evidence="2">
    <location>
        <begin position="336"/>
        <end position="547"/>
    </location>
</feature>
<dbReference type="Proteomes" id="UP000199147">
    <property type="component" value="Unassembled WGS sequence"/>
</dbReference>
<evidence type="ECO:0000259" key="3">
    <source>
        <dbReference type="Pfam" id="PF26563"/>
    </source>
</evidence>